<feature type="compositionally biased region" description="Polar residues" evidence="1">
    <location>
        <begin position="44"/>
        <end position="66"/>
    </location>
</feature>
<feature type="signal peptide" evidence="2">
    <location>
        <begin position="1"/>
        <end position="24"/>
    </location>
</feature>
<gene>
    <name evidence="3" type="ORF">DXG03_001613</name>
</gene>
<accession>A0A9P7G4R1</accession>
<evidence type="ECO:0000313" key="4">
    <source>
        <dbReference type="Proteomes" id="UP000775547"/>
    </source>
</evidence>
<feature type="region of interest" description="Disordered" evidence="1">
    <location>
        <begin position="440"/>
        <end position="501"/>
    </location>
</feature>
<comment type="caution">
    <text evidence="3">The sequence shown here is derived from an EMBL/GenBank/DDBJ whole genome shotgun (WGS) entry which is preliminary data.</text>
</comment>
<sequence>MVALTPRFAILAAFISAASLSVNAIVIPRESGNSSVALPLPGVSDSTSSGPAGDKNSTATEGNSNKARFAWPPVKEMLRLAQLKNRKRYHHMNDILDIDIPGVLEVELGRREQQHFFAPRRVVIPHKHGKGKAYQVPHARSRKHRKHGKGGRVHHRRSHAGVEGTIDIMSPDANVEGGKKLASLELIEQAGQYIFSASEKGATHMYLVNAPSTSRAQSDMPTSAESDIPVILQVVLDDAEDWCTSYNVKDSQAAPLTLEKCRLPQPNEETETTTSQVFSYNGKTGTVRPFWYKPTGPESAQGVLGRNDAAPAQNVTLVFVPTAPQVANAQEALASESVAATTSTMTKTITVTSTPTASVAAAAADVTSSSSTSASTTDAPLASATATPAAFGALDVQVVGPPNSSTESSSEAAPTTTINAQDIASSIAASSTAPVSSSTAAAAAMDPSESATTTDVPTSTATPSAAALDESSETTSTDSTTAAAEATPFSTEPYKWVFRRE</sequence>
<dbReference type="Proteomes" id="UP000775547">
    <property type="component" value="Unassembled WGS sequence"/>
</dbReference>
<name>A0A9P7G4R1_9AGAR</name>
<dbReference type="EMBL" id="JABCKV010000137">
    <property type="protein sequence ID" value="KAG5643056.1"/>
    <property type="molecule type" value="Genomic_DNA"/>
</dbReference>
<feature type="compositionally biased region" description="Low complexity" evidence="1">
    <location>
        <begin position="440"/>
        <end position="487"/>
    </location>
</feature>
<feature type="compositionally biased region" description="Basic residues" evidence="1">
    <location>
        <begin position="139"/>
        <end position="158"/>
    </location>
</feature>
<reference evidence="3" key="2">
    <citation type="submission" date="2021-10" db="EMBL/GenBank/DDBJ databases">
        <title>Phylogenomics reveals ancestral predisposition of the termite-cultivated fungus Termitomyces towards a domesticated lifestyle.</title>
        <authorList>
            <person name="Auxier B."/>
            <person name="Grum-Grzhimaylo A."/>
            <person name="Cardenas M.E."/>
            <person name="Lodge J.D."/>
            <person name="Laessoe T."/>
            <person name="Pedersen O."/>
            <person name="Smith M.E."/>
            <person name="Kuyper T.W."/>
            <person name="Franco-Molano E.A."/>
            <person name="Baroni T.J."/>
            <person name="Aanen D.K."/>
        </authorList>
    </citation>
    <scope>NUCLEOTIDE SEQUENCE</scope>
    <source>
        <strain evidence="3">AP01</strain>
        <tissue evidence="3">Mycelium</tissue>
    </source>
</reference>
<dbReference type="OrthoDB" id="3362371at2759"/>
<dbReference type="AlphaFoldDB" id="A0A9P7G4R1"/>
<feature type="region of interest" description="Disordered" evidence="1">
    <location>
        <begin position="128"/>
        <end position="158"/>
    </location>
</feature>
<keyword evidence="2" id="KW-0732">Signal</keyword>
<feature type="region of interest" description="Disordered" evidence="1">
    <location>
        <begin position="37"/>
        <end position="68"/>
    </location>
</feature>
<feature type="chain" id="PRO_5040135737" evidence="2">
    <location>
        <begin position="25"/>
        <end position="501"/>
    </location>
</feature>
<evidence type="ECO:0000256" key="1">
    <source>
        <dbReference type="SAM" id="MobiDB-lite"/>
    </source>
</evidence>
<keyword evidence="4" id="KW-1185">Reference proteome</keyword>
<evidence type="ECO:0000313" key="3">
    <source>
        <dbReference type="EMBL" id="KAG5643056.1"/>
    </source>
</evidence>
<reference evidence="3" key="1">
    <citation type="submission" date="2020-07" db="EMBL/GenBank/DDBJ databases">
        <authorList>
            <person name="Nieuwenhuis M."/>
            <person name="Van De Peppel L.J.J."/>
        </authorList>
    </citation>
    <scope>NUCLEOTIDE SEQUENCE</scope>
    <source>
        <strain evidence="3">AP01</strain>
        <tissue evidence="3">Mycelium</tissue>
    </source>
</reference>
<protein>
    <submittedName>
        <fullName evidence="3">Uncharacterized protein</fullName>
    </submittedName>
</protein>
<evidence type="ECO:0000256" key="2">
    <source>
        <dbReference type="SAM" id="SignalP"/>
    </source>
</evidence>
<proteinExistence type="predicted"/>
<organism evidence="3 4">
    <name type="scientific">Asterophora parasitica</name>
    <dbReference type="NCBI Taxonomy" id="117018"/>
    <lineage>
        <taxon>Eukaryota</taxon>
        <taxon>Fungi</taxon>
        <taxon>Dikarya</taxon>
        <taxon>Basidiomycota</taxon>
        <taxon>Agaricomycotina</taxon>
        <taxon>Agaricomycetes</taxon>
        <taxon>Agaricomycetidae</taxon>
        <taxon>Agaricales</taxon>
        <taxon>Tricholomatineae</taxon>
        <taxon>Lyophyllaceae</taxon>
        <taxon>Asterophora</taxon>
    </lineage>
</organism>